<dbReference type="SUPFAM" id="SSF81296">
    <property type="entry name" value="E set domains"/>
    <property type="match status" value="1"/>
</dbReference>
<dbReference type="InterPro" id="IPR008979">
    <property type="entry name" value="Galactose-bd-like_sf"/>
</dbReference>
<dbReference type="Gene3D" id="2.60.120.260">
    <property type="entry name" value="Galactose-binding domain-like"/>
    <property type="match status" value="2"/>
</dbReference>
<evidence type="ECO:0000256" key="5">
    <source>
        <dbReference type="SAM" id="SignalP"/>
    </source>
</evidence>
<keyword evidence="2" id="KW-0378">Hydrolase</keyword>
<keyword evidence="10" id="KW-1185">Reference proteome</keyword>
<evidence type="ECO:0000259" key="6">
    <source>
        <dbReference type="Pfam" id="PF00759"/>
    </source>
</evidence>
<comment type="similarity">
    <text evidence="1">Belongs to the glycosyl hydrolase 9 (cellulase E) family.</text>
</comment>
<proteinExistence type="inferred from homology"/>
<reference evidence="9 10" key="1">
    <citation type="submission" date="2018-08" db="EMBL/GenBank/DDBJ databases">
        <title>Cellulomonas rhizosphaerae sp. nov., a novel actinomycete isolated from soil.</title>
        <authorList>
            <person name="Tian Y."/>
        </authorList>
    </citation>
    <scope>NUCLEOTIDE SEQUENCE [LARGE SCALE GENOMIC DNA]</scope>
    <source>
        <strain evidence="9 10">NEAU-TCZ24</strain>
    </source>
</reference>
<dbReference type="GO" id="GO:0008810">
    <property type="term" value="F:cellulase activity"/>
    <property type="evidence" value="ECO:0007669"/>
    <property type="project" value="InterPro"/>
</dbReference>
<evidence type="ECO:0000256" key="2">
    <source>
        <dbReference type="ARBA" id="ARBA00022801"/>
    </source>
</evidence>
<dbReference type="SUPFAM" id="SSF49785">
    <property type="entry name" value="Galactose-binding domain-like"/>
    <property type="match status" value="2"/>
</dbReference>
<dbReference type="EMBL" id="QWKP01000125">
    <property type="protein sequence ID" value="RHA43994.1"/>
    <property type="molecule type" value="Genomic_DNA"/>
</dbReference>
<feature type="signal peptide" evidence="5">
    <location>
        <begin position="1"/>
        <end position="33"/>
    </location>
</feature>
<evidence type="ECO:0000259" key="8">
    <source>
        <dbReference type="Pfam" id="PF02927"/>
    </source>
</evidence>
<feature type="domain" description="CBM-cenC" evidence="7">
    <location>
        <begin position="41"/>
        <end position="147"/>
    </location>
</feature>
<dbReference type="GO" id="GO:0000272">
    <property type="term" value="P:polysaccharide catabolic process"/>
    <property type="evidence" value="ECO:0007669"/>
    <property type="project" value="UniProtKB-KW"/>
</dbReference>
<dbReference type="InterPro" id="IPR013783">
    <property type="entry name" value="Ig-like_fold"/>
</dbReference>
<feature type="chain" id="PRO_5039150165" evidence="5">
    <location>
        <begin position="34"/>
        <end position="530"/>
    </location>
</feature>
<dbReference type="Pfam" id="PF02018">
    <property type="entry name" value="CBM_4_9"/>
    <property type="match status" value="1"/>
</dbReference>
<dbReference type="RefSeq" id="WP_199721486.1">
    <property type="nucleotide sequence ID" value="NZ_QWKP01000125.1"/>
</dbReference>
<evidence type="ECO:0000256" key="4">
    <source>
        <dbReference type="ARBA" id="ARBA00023326"/>
    </source>
</evidence>
<dbReference type="InterPro" id="IPR012341">
    <property type="entry name" value="6hp_glycosidase-like_sf"/>
</dbReference>
<dbReference type="InterPro" id="IPR001701">
    <property type="entry name" value="Glyco_hydro_9"/>
</dbReference>
<dbReference type="Gene3D" id="2.60.40.10">
    <property type="entry name" value="Immunoglobulins"/>
    <property type="match status" value="1"/>
</dbReference>
<dbReference type="InterPro" id="IPR004197">
    <property type="entry name" value="Cellulase_Ig-like"/>
</dbReference>
<keyword evidence="5" id="KW-0732">Signal</keyword>
<feature type="domain" description="Cellulase Ig-like" evidence="8">
    <location>
        <begin position="328"/>
        <end position="411"/>
    </location>
</feature>
<dbReference type="InterPro" id="IPR008928">
    <property type="entry name" value="6-hairpin_glycosidase_sf"/>
</dbReference>
<keyword evidence="4" id="KW-0624">Polysaccharide degradation</keyword>
<keyword evidence="3" id="KW-0119">Carbohydrate metabolism</keyword>
<feature type="non-terminal residue" evidence="9">
    <location>
        <position position="530"/>
    </location>
</feature>
<protein>
    <submittedName>
        <fullName evidence="9">Uncharacterized protein</fullName>
    </submittedName>
</protein>
<evidence type="ECO:0000259" key="7">
    <source>
        <dbReference type="Pfam" id="PF02018"/>
    </source>
</evidence>
<accession>A0A413RPY8</accession>
<dbReference type="InterPro" id="IPR003305">
    <property type="entry name" value="CenC_carb-bd"/>
</dbReference>
<dbReference type="Proteomes" id="UP000283374">
    <property type="component" value="Unassembled WGS sequence"/>
</dbReference>
<dbReference type="Pfam" id="PF02927">
    <property type="entry name" value="CelD_N"/>
    <property type="match status" value="1"/>
</dbReference>
<comment type="caution">
    <text evidence="9">The sequence shown here is derived from an EMBL/GenBank/DDBJ whole genome shotgun (WGS) entry which is preliminary data.</text>
</comment>
<organism evidence="9 10">
    <name type="scientific">Cellulomonas rhizosphaerae</name>
    <dbReference type="NCBI Taxonomy" id="2293719"/>
    <lineage>
        <taxon>Bacteria</taxon>
        <taxon>Bacillati</taxon>
        <taxon>Actinomycetota</taxon>
        <taxon>Actinomycetes</taxon>
        <taxon>Micrococcales</taxon>
        <taxon>Cellulomonadaceae</taxon>
        <taxon>Cellulomonas</taxon>
    </lineage>
</organism>
<evidence type="ECO:0000256" key="1">
    <source>
        <dbReference type="ARBA" id="ARBA00007072"/>
    </source>
</evidence>
<name>A0A413RPY8_9CELL</name>
<evidence type="ECO:0000313" key="10">
    <source>
        <dbReference type="Proteomes" id="UP000283374"/>
    </source>
</evidence>
<dbReference type="SUPFAM" id="SSF48208">
    <property type="entry name" value="Six-hairpin glycosidases"/>
    <property type="match status" value="1"/>
</dbReference>
<dbReference type="AlphaFoldDB" id="A0A413RPY8"/>
<dbReference type="InterPro" id="IPR014756">
    <property type="entry name" value="Ig_E-set"/>
</dbReference>
<dbReference type="Gene3D" id="1.50.10.10">
    <property type="match status" value="1"/>
</dbReference>
<sequence length="530" mass="54311">MVSFFSGRRRATWAGAVTAGLASLALVVTPMAAANPIGEVHDFADGAQGWFSYGGTSSSSVDAGEFCVVVPAGTTNPWDVAAQHDDVTLAAGSPVTVSFTAHATADVSVNLRAGIGYPDDVSSSVALTAAPTDYSFTWTPGFSGTGNTSFQLGGQASDYTFCLDDFSISGDDELLGTTTFAGDTLPAGWSLPADWAVTSAAGDAAFCVAVPASAGQYDGLVYNGVPVEDGGNYALSFTASASNGATIRALVGENGGAYRTAYVANPALTTDLASYAYPFTSSLTFPADTGDVGQVALQLGARGDYTFCVSKVSLVKTATPPPAYEPDTRSRVRVNQVGYLPQGPKRATVVTDAAAPVAWELHAAGGALVASGKAALAGTDPTSGLKVQTVDFSKVTAKGTGFTLVADGETSDPFAIATDIYSQLRYDALNYFYPARSGIAIDAPGTVYDRPAGHVSGPDGAVNKGDLDVVCLTAADDGASWSYGTWTCPAGYARDVVGGWYDAGDHGKYVVNGGIAVQQLLSTYERTLYA</sequence>
<dbReference type="CDD" id="cd02850">
    <property type="entry name" value="E_set_Cellulase_N"/>
    <property type="match status" value="1"/>
</dbReference>
<feature type="domain" description="Glycoside hydrolase family 9" evidence="6">
    <location>
        <begin position="421"/>
        <end position="527"/>
    </location>
</feature>
<gene>
    <name evidence="9" type="ORF">D1825_03475</name>
</gene>
<evidence type="ECO:0000313" key="9">
    <source>
        <dbReference type="EMBL" id="RHA43994.1"/>
    </source>
</evidence>
<dbReference type="Pfam" id="PF00759">
    <property type="entry name" value="Glyco_hydro_9"/>
    <property type="match status" value="1"/>
</dbReference>
<evidence type="ECO:0000256" key="3">
    <source>
        <dbReference type="ARBA" id="ARBA00023277"/>
    </source>
</evidence>